<dbReference type="EMBL" id="CVQI01002370">
    <property type="protein sequence ID" value="CRK11657.1"/>
    <property type="molecule type" value="Genomic_DNA"/>
</dbReference>
<feature type="region of interest" description="Disordered" evidence="1">
    <location>
        <begin position="1"/>
        <end position="37"/>
    </location>
</feature>
<dbReference type="Proteomes" id="UP000045706">
    <property type="component" value="Unassembled WGS sequence"/>
</dbReference>
<feature type="region of interest" description="Disordered" evidence="1">
    <location>
        <begin position="682"/>
        <end position="803"/>
    </location>
</feature>
<sequence>MGREKRAGPAVVTAKDKARKRKEIDRKAPLPSGLKAAKDTSTKYKSFFELVQNKDFKSKPLEFEKTSKREPPPLFAFVPVGNPELAVACKELSRERGAMVYIVSETKNDNISDLVHQTNRIGYHFRQQIVQEAARTLGIDYFNKPQQLAPNGCELIPSSQVDINNQARAAIDDLFPKMPGLDKEEIVARAFRKNAMFNGELVVGMQQDLTLSRRVQLAVLAHIRHAHTRYDDLLRETTWSNARRATEALCLDILVKWRGDDESGRDQLDEIMREIVVVTDDEDDDAPEDAIDDPDSDSSSSVEFQGSNALVRNPITALDAARNTPVNGRAASAKPQRKARKKQGIPVKSAKSRKAQLHEQRKAQKSLKRHGSYPHGFSDYPAPPSHPSPHPSTIRGPSQTGYTLGYTQSGIIGEPRPGSFFRPPPPLPEPHFTASERPAFEEASEPWRQMGVHNIARSRSRPSDGYNVPLQDMLHPSIEQPSPQRPSFGQREERPMTPTYRGPVSLQRIAADREGRPPVPLERHLAYNDDGHAPCEWYEPRNRQPVLRDPGYSPMLESPFRPDAKSYGSSDAPLHRAPAQQRLLYERVPEYGHTQPSPLQREVIVLDGDRIMRDVHSPDHRISDFQRSRPAHLPLAPALAPQVHGSSMPEGFLRLREIVPSAPSHATLRDEGFVRLRESAQIRRDPATGHSTYTRANGQRSGLDGAYNMPDATPEQPVYVRRAGPGFDSPYRQGYHPYDDRDAGPSSGRQYDQISFDNPSRPAHAQHAPYRGYAAQPMSAESSSNGYVIDDRQYTPRTPLPPDHQIILIDS</sequence>
<dbReference type="Pfam" id="PF10056">
    <property type="entry name" value="DUF2293"/>
    <property type="match status" value="1"/>
</dbReference>
<protein>
    <recommendedName>
        <fullName evidence="2">DUF2293 domain-containing protein</fullName>
    </recommendedName>
</protein>
<feature type="compositionally biased region" description="Acidic residues" evidence="1">
    <location>
        <begin position="279"/>
        <end position="296"/>
    </location>
</feature>
<accession>A0A0G4KPD1</accession>
<dbReference type="AlphaFoldDB" id="A0A0G4KPD1"/>
<name>A0A0G4KPD1_VERLO</name>
<feature type="compositionally biased region" description="Polar residues" evidence="1">
    <location>
        <begin position="689"/>
        <end position="700"/>
    </location>
</feature>
<dbReference type="InterPro" id="IPR018744">
    <property type="entry name" value="DUF2293"/>
</dbReference>
<feature type="compositionally biased region" description="Pro residues" evidence="1">
    <location>
        <begin position="381"/>
        <end position="390"/>
    </location>
</feature>
<reference evidence="4" key="1">
    <citation type="submission" date="2015-05" db="EMBL/GenBank/DDBJ databases">
        <authorList>
            <person name="Fogelqvist Johan"/>
        </authorList>
    </citation>
    <scope>NUCLEOTIDE SEQUENCE [LARGE SCALE GENOMIC DNA]</scope>
</reference>
<feature type="region of interest" description="Disordered" evidence="1">
    <location>
        <begin position="278"/>
        <end position="433"/>
    </location>
</feature>
<feature type="compositionally biased region" description="Polar residues" evidence="1">
    <location>
        <begin position="395"/>
        <end position="410"/>
    </location>
</feature>
<proteinExistence type="predicted"/>
<dbReference type="PANTHER" id="PTHR38113">
    <property type="match status" value="1"/>
</dbReference>
<organism evidence="3 4">
    <name type="scientific">Verticillium longisporum</name>
    <name type="common">Verticillium dahliae var. longisporum</name>
    <dbReference type="NCBI Taxonomy" id="100787"/>
    <lineage>
        <taxon>Eukaryota</taxon>
        <taxon>Fungi</taxon>
        <taxon>Dikarya</taxon>
        <taxon>Ascomycota</taxon>
        <taxon>Pezizomycotina</taxon>
        <taxon>Sordariomycetes</taxon>
        <taxon>Hypocreomycetidae</taxon>
        <taxon>Glomerellales</taxon>
        <taxon>Plectosphaerellaceae</taxon>
        <taxon>Verticillium</taxon>
    </lineage>
</organism>
<feature type="region of interest" description="Disordered" evidence="1">
    <location>
        <begin position="475"/>
        <end position="500"/>
    </location>
</feature>
<evidence type="ECO:0000259" key="2">
    <source>
        <dbReference type="Pfam" id="PF10056"/>
    </source>
</evidence>
<evidence type="ECO:0000313" key="3">
    <source>
        <dbReference type="EMBL" id="CRK11657.1"/>
    </source>
</evidence>
<gene>
    <name evidence="3" type="ORF">BN1723_017240</name>
</gene>
<feature type="compositionally biased region" description="Basic residues" evidence="1">
    <location>
        <begin position="363"/>
        <end position="372"/>
    </location>
</feature>
<dbReference type="PANTHER" id="PTHR38113:SF1">
    <property type="entry name" value="DUF2293 DOMAIN-CONTAINING PROTEIN"/>
    <property type="match status" value="1"/>
</dbReference>
<feature type="domain" description="DUF2293" evidence="2">
    <location>
        <begin position="170"/>
        <end position="258"/>
    </location>
</feature>
<evidence type="ECO:0000256" key="1">
    <source>
        <dbReference type="SAM" id="MobiDB-lite"/>
    </source>
</evidence>
<evidence type="ECO:0000313" key="4">
    <source>
        <dbReference type="Proteomes" id="UP000045706"/>
    </source>
</evidence>
<feature type="compositionally biased region" description="Polar residues" evidence="1">
    <location>
        <begin position="747"/>
        <end position="758"/>
    </location>
</feature>